<dbReference type="InterPro" id="IPR000794">
    <property type="entry name" value="Beta-ketoacyl_synthase"/>
</dbReference>
<dbReference type="SUPFAM" id="SSF53901">
    <property type="entry name" value="Thiolase-like"/>
    <property type="match status" value="2"/>
</dbReference>
<comment type="caution">
    <text evidence="14">The sequence shown here is derived from an EMBL/GenBank/DDBJ whole genome shotgun (WGS) entry which is preliminary data.</text>
</comment>
<evidence type="ECO:0000256" key="12">
    <source>
        <dbReference type="ARBA" id="ARBA00041756"/>
    </source>
</evidence>
<dbReference type="PROSITE" id="PS51257">
    <property type="entry name" value="PROKAR_LIPOPROTEIN"/>
    <property type="match status" value="1"/>
</dbReference>
<evidence type="ECO:0000313" key="14">
    <source>
        <dbReference type="EMBL" id="KKM76978.1"/>
    </source>
</evidence>
<evidence type="ECO:0000256" key="11">
    <source>
        <dbReference type="ARBA" id="ARBA00039445"/>
    </source>
</evidence>
<dbReference type="SMART" id="SM00825">
    <property type="entry name" value="PKS_KS"/>
    <property type="match status" value="1"/>
</dbReference>
<evidence type="ECO:0000256" key="3">
    <source>
        <dbReference type="ARBA" id="ARBA00022458"/>
    </source>
</evidence>
<dbReference type="PANTHER" id="PTHR11712:SF352">
    <property type="entry name" value="3-OXOACYL-[ACYL-CARRIER-PROTEIN] SYNTHASE"/>
    <property type="match status" value="1"/>
</dbReference>
<keyword evidence="6" id="KW-0808">Transferase</keyword>
<evidence type="ECO:0000256" key="8">
    <source>
        <dbReference type="ARBA" id="ARBA00022989"/>
    </source>
</evidence>
<evidence type="ECO:0000256" key="1">
    <source>
        <dbReference type="ARBA" id="ARBA00004533"/>
    </source>
</evidence>
<dbReference type="InterPro" id="IPR016039">
    <property type="entry name" value="Thiolase-like"/>
</dbReference>
<name>A0A0F9K4S1_9ZZZZ</name>
<protein>
    <recommendedName>
        <fullName evidence="11">Nodulation protein E</fullName>
    </recommendedName>
    <alternativeName>
        <fullName evidence="12">Host-specificity of nodulation protein B</fullName>
    </alternativeName>
</protein>
<evidence type="ECO:0000256" key="10">
    <source>
        <dbReference type="ARBA" id="ARBA00037576"/>
    </source>
</evidence>
<dbReference type="CDD" id="cd00834">
    <property type="entry name" value="KAS_I_II"/>
    <property type="match status" value="1"/>
</dbReference>
<evidence type="ECO:0000256" key="2">
    <source>
        <dbReference type="ARBA" id="ARBA00008467"/>
    </source>
</evidence>
<dbReference type="GO" id="GO:0004315">
    <property type="term" value="F:3-oxoacyl-[acyl-carrier-protein] synthase activity"/>
    <property type="evidence" value="ECO:0007669"/>
    <property type="project" value="TreeGrafter"/>
</dbReference>
<comment type="subcellular location">
    <subcellularLocation>
        <location evidence="1">Cell inner membrane</location>
    </subcellularLocation>
</comment>
<dbReference type="EMBL" id="LAZR01008716">
    <property type="protein sequence ID" value="KKM76978.1"/>
    <property type="molecule type" value="Genomic_DNA"/>
</dbReference>
<reference evidence="14" key="1">
    <citation type="journal article" date="2015" name="Nature">
        <title>Complex archaea that bridge the gap between prokaryotes and eukaryotes.</title>
        <authorList>
            <person name="Spang A."/>
            <person name="Saw J.H."/>
            <person name="Jorgensen S.L."/>
            <person name="Zaremba-Niedzwiedzka K."/>
            <person name="Martijn J."/>
            <person name="Lind A.E."/>
            <person name="van Eijk R."/>
            <person name="Schleper C."/>
            <person name="Guy L."/>
            <person name="Ettema T.J."/>
        </authorList>
    </citation>
    <scope>NUCLEOTIDE SEQUENCE</scope>
</reference>
<dbReference type="PROSITE" id="PS52004">
    <property type="entry name" value="KS3_2"/>
    <property type="match status" value="1"/>
</dbReference>
<keyword evidence="5" id="KW-0997">Cell inner membrane</keyword>
<feature type="domain" description="Ketosynthase family 3 (KS3)" evidence="13">
    <location>
        <begin position="3"/>
        <end position="402"/>
    </location>
</feature>
<dbReference type="GO" id="GO:0006633">
    <property type="term" value="P:fatty acid biosynthetic process"/>
    <property type="evidence" value="ECO:0007669"/>
    <property type="project" value="TreeGrafter"/>
</dbReference>
<organism evidence="14">
    <name type="scientific">marine sediment metagenome</name>
    <dbReference type="NCBI Taxonomy" id="412755"/>
    <lineage>
        <taxon>unclassified sequences</taxon>
        <taxon>metagenomes</taxon>
        <taxon>ecological metagenomes</taxon>
    </lineage>
</organism>
<dbReference type="GO" id="GO:0005886">
    <property type="term" value="C:plasma membrane"/>
    <property type="evidence" value="ECO:0007669"/>
    <property type="project" value="UniProtKB-SubCell"/>
</dbReference>
<comment type="similarity">
    <text evidence="2">Belongs to the thiolase-like superfamily. Beta-ketoacyl-ACP synthases family.</text>
</comment>
<comment type="function">
    <text evidence="10">Proposed to synthesize NOD factor fatty acyl chain. Involved in the synthesis of a highly unsaturated fatty acid moiety, which forms part of a lipo-oligosaccharide that is responsible for host specificity.</text>
</comment>
<accession>A0A0F9K4S1</accession>
<dbReference type="Pfam" id="PF00109">
    <property type="entry name" value="ketoacyl-synt"/>
    <property type="match status" value="1"/>
</dbReference>
<keyword evidence="4" id="KW-1003">Cell membrane</keyword>
<sequence>MKKRQVCVSGMGLITPLGTGCDSFWKNLLAGRTGIRSTNIFKFPVDPTETALHMAAPLDFQSISDADDALPEDLYWGDRLLYYATKEAIADAGLNSLPGDTAVIIGGGASSTLNIEEFEAQLALDIAQNRPLAKLPLGILSSEKTLANEFSLNGPKLMVATACSSSSLALSHAYDLVSIGECDCAIAGCADTLCQLTHSGFYGLKSIDSHRCKPFDQDRRGISIGEAAIVLILEPSEQVRLRKREAYCTLEGYSANCDAERMTSPDETGEVWLRLMQKALKNASVSPQDVGYICAHGTGTVINDLTESKAIEQLFGTDSSAPPVSSIKGAVGHCMAAAGIFNCAVVALALRNQILPPNTGLEKKDEQCSVNILREATKVDCEVAIANAFAFGGNNSCVVLRRWKERQSSDGL</sequence>
<keyword evidence="9" id="KW-0472">Membrane</keyword>
<evidence type="ECO:0000256" key="6">
    <source>
        <dbReference type="ARBA" id="ARBA00022679"/>
    </source>
</evidence>
<evidence type="ECO:0000256" key="9">
    <source>
        <dbReference type="ARBA" id="ARBA00023136"/>
    </source>
</evidence>
<dbReference type="PANTHER" id="PTHR11712">
    <property type="entry name" value="POLYKETIDE SYNTHASE-RELATED"/>
    <property type="match status" value="1"/>
</dbReference>
<evidence type="ECO:0000259" key="13">
    <source>
        <dbReference type="PROSITE" id="PS52004"/>
    </source>
</evidence>
<gene>
    <name evidence="14" type="ORF">LCGC14_1374720</name>
</gene>
<keyword evidence="7" id="KW-0812">Transmembrane</keyword>
<dbReference type="InterPro" id="IPR014031">
    <property type="entry name" value="Ketoacyl_synth_C"/>
</dbReference>
<dbReference type="InterPro" id="IPR014030">
    <property type="entry name" value="Ketoacyl_synth_N"/>
</dbReference>
<evidence type="ECO:0000256" key="4">
    <source>
        <dbReference type="ARBA" id="ARBA00022475"/>
    </source>
</evidence>
<dbReference type="Pfam" id="PF02801">
    <property type="entry name" value="Ketoacyl-synt_C"/>
    <property type="match status" value="1"/>
</dbReference>
<dbReference type="InterPro" id="IPR020841">
    <property type="entry name" value="PKS_Beta-ketoAc_synthase_dom"/>
</dbReference>
<keyword evidence="3" id="KW-0536">Nodulation</keyword>
<dbReference type="Gene3D" id="3.40.47.10">
    <property type="match status" value="1"/>
</dbReference>
<dbReference type="AlphaFoldDB" id="A0A0F9K4S1"/>
<proteinExistence type="inferred from homology"/>
<evidence type="ECO:0000256" key="7">
    <source>
        <dbReference type="ARBA" id="ARBA00022692"/>
    </source>
</evidence>
<dbReference type="GO" id="GO:0009877">
    <property type="term" value="P:nodulation"/>
    <property type="evidence" value="ECO:0007669"/>
    <property type="project" value="UniProtKB-KW"/>
</dbReference>
<keyword evidence="8" id="KW-1133">Transmembrane helix</keyword>
<evidence type="ECO:0000256" key="5">
    <source>
        <dbReference type="ARBA" id="ARBA00022519"/>
    </source>
</evidence>